<dbReference type="SUPFAM" id="SSF51735">
    <property type="entry name" value="NAD(P)-binding Rossmann-fold domains"/>
    <property type="match status" value="1"/>
</dbReference>
<dbReference type="AlphaFoldDB" id="A0A2I1CGZ7"/>
<protein>
    <submittedName>
        <fullName evidence="6">Putative enoyl reductase</fullName>
    </submittedName>
</protein>
<keyword evidence="7" id="KW-1185">Reference proteome</keyword>
<name>A0A2I1CGZ7_ASPN1</name>
<dbReference type="SUPFAM" id="SSF50129">
    <property type="entry name" value="GroES-like"/>
    <property type="match status" value="1"/>
</dbReference>
<evidence type="ECO:0000313" key="7">
    <source>
        <dbReference type="Proteomes" id="UP000234474"/>
    </source>
</evidence>
<dbReference type="Proteomes" id="UP000234474">
    <property type="component" value="Unassembled WGS sequence"/>
</dbReference>
<dbReference type="CDD" id="cd08249">
    <property type="entry name" value="enoyl_reductase_like"/>
    <property type="match status" value="1"/>
</dbReference>
<dbReference type="OrthoDB" id="48317at2759"/>
<dbReference type="SMART" id="SM00829">
    <property type="entry name" value="PKS_ER"/>
    <property type="match status" value="1"/>
</dbReference>
<dbReference type="RefSeq" id="XP_024685501.1">
    <property type="nucleotide sequence ID" value="XM_024831037.1"/>
</dbReference>
<evidence type="ECO:0000256" key="2">
    <source>
        <dbReference type="ARBA" id="ARBA00022741"/>
    </source>
</evidence>
<dbReference type="PANTHER" id="PTHR45348">
    <property type="entry name" value="HYPOTHETICAL OXIDOREDUCTASE (EUROFUNG)"/>
    <property type="match status" value="1"/>
</dbReference>
<dbReference type="InterPro" id="IPR020843">
    <property type="entry name" value="ER"/>
</dbReference>
<dbReference type="GeneID" id="36538374"/>
<keyword evidence="4" id="KW-0560">Oxidoreductase</keyword>
<gene>
    <name evidence="6" type="ORF">P174DRAFT_501592</name>
</gene>
<dbReference type="InterPro" id="IPR036291">
    <property type="entry name" value="NAD(P)-bd_dom_sf"/>
</dbReference>
<dbReference type="InterPro" id="IPR011032">
    <property type="entry name" value="GroES-like_sf"/>
</dbReference>
<evidence type="ECO:0000313" key="6">
    <source>
        <dbReference type="EMBL" id="PKX96906.1"/>
    </source>
</evidence>
<proteinExistence type="inferred from homology"/>
<dbReference type="GO" id="GO:0000166">
    <property type="term" value="F:nucleotide binding"/>
    <property type="evidence" value="ECO:0007669"/>
    <property type="project" value="UniProtKB-KW"/>
</dbReference>
<dbReference type="Gene3D" id="3.40.50.720">
    <property type="entry name" value="NAD(P)-binding Rossmann-like Domain"/>
    <property type="match status" value="1"/>
</dbReference>
<dbReference type="OMA" id="VIPEWIC"/>
<dbReference type="Gene3D" id="3.90.180.10">
    <property type="entry name" value="Medium-chain alcohol dehydrogenases, catalytic domain"/>
    <property type="match status" value="1"/>
</dbReference>
<evidence type="ECO:0000256" key="3">
    <source>
        <dbReference type="ARBA" id="ARBA00022857"/>
    </source>
</evidence>
<dbReference type="STRING" id="1392255.A0A2I1CGZ7"/>
<comment type="similarity">
    <text evidence="1">Belongs to the zinc-containing alcohol dehydrogenase family.</text>
</comment>
<dbReference type="InterPro" id="IPR013154">
    <property type="entry name" value="ADH-like_N"/>
</dbReference>
<dbReference type="EMBL" id="MSZS01000002">
    <property type="protein sequence ID" value="PKX96906.1"/>
    <property type="molecule type" value="Genomic_DNA"/>
</dbReference>
<dbReference type="InterPro" id="IPR047122">
    <property type="entry name" value="Trans-enoyl_RdTase-like"/>
</dbReference>
<accession>A0A2I1CGZ7</accession>
<organism evidence="6 7">
    <name type="scientific">Aspergillus novofumigatus (strain IBT 16806)</name>
    <dbReference type="NCBI Taxonomy" id="1392255"/>
    <lineage>
        <taxon>Eukaryota</taxon>
        <taxon>Fungi</taxon>
        <taxon>Dikarya</taxon>
        <taxon>Ascomycota</taxon>
        <taxon>Pezizomycotina</taxon>
        <taxon>Eurotiomycetes</taxon>
        <taxon>Eurotiomycetidae</taxon>
        <taxon>Eurotiales</taxon>
        <taxon>Aspergillaceae</taxon>
        <taxon>Aspergillus</taxon>
        <taxon>Aspergillus subgen. Fumigati</taxon>
    </lineage>
</organism>
<dbReference type="VEuPathDB" id="FungiDB:P174DRAFT_501592"/>
<evidence type="ECO:0000256" key="4">
    <source>
        <dbReference type="ARBA" id="ARBA00023002"/>
    </source>
</evidence>
<feature type="domain" description="Enoyl reductase (ER)" evidence="5">
    <location>
        <begin position="20"/>
        <end position="354"/>
    </location>
</feature>
<evidence type="ECO:0000256" key="1">
    <source>
        <dbReference type="ARBA" id="ARBA00008072"/>
    </source>
</evidence>
<keyword evidence="3" id="KW-0521">NADP</keyword>
<keyword evidence="2" id="KW-0547">Nucleotide-binding</keyword>
<dbReference type="GO" id="GO:0016651">
    <property type="term" value="F:oxidoreductase activity, acting on NAD(P)H"/>
    <property type="evidence" value="ECO:0007669"/>
    <property type="project" value="InterPro"/>
</dbReference>
<dbReference type="PANTHER" id="PTHR45348:SF6">
    <property type="entry name" value="TRANS-ENOYL REDUCTASE APDC"/>
    <property type="match status" value="1"/>
</dbReference>
<reference evidence="7" key="1">
    <citation type="journal article" date="2018" name="Proc. Natl. Acad. Sci. U.S.A.">
        <title>Linking secondary metabolites to gene clusters through genome sequencing of six diverse Aspergillus species.</title>
        <authorList>
            <person name="Kaerboelling I."/>
            <person name="Vesth T.C."/>
            <person name="Frisvad J.C."/>
            <person name="Nybo J.L."/>
            <person name="Theobald S."/>
            <person name="Kuo A."/>
            <person name="Bowyer P."/>
            <person name="Matsuda Y."/>
            <person name="Mondo S."/>
            <person name="Lyhne E.K."/>
            <person name="Kogle M.E."/>
            <person name="Clum A."/>
            <person name="Lipzen A."/>
            <person name="Salamov A."/>
            <person name="Ngan C.Y."/>
            <person name="Daum C."/>
            <person name="Chiniquy J."/>
            <person name="Barry K."/>
            <person name="LaButti K."/>
            <person name="Haridas S."/>
            <person name="Simmons B.A."/>
            <person name="Magnuson J.K."/>
            <person name="Mortensen U.H."/>
            <person name="Larsen T.O."/>
            <person name="Grigoriev I.V."/>
            <person name="Baker S.E."/>
            <person name="Andersen M.R."/>
        </authorList>
    </citation>
    <scope>NUCLEOTIDE SEQUENCE [LARGE SCALE GENOMIC DNA]</scope>
    <source>
        <strain evidence="7">IBT 16806</strain>
    </source>
</reference>
<evidence type="ECO:0000259" key="5">
    <source>
        <dbReference type="SMART" id="SM00829"/>
    </source>
</evidence>
<comment type="caution">
    <text evidence="6">The sequence shown here is derived from an EMBL/GenBank/DDBJ whole genome shotgun (WGS) entry which is preliminary data.</text>
</comment>
<dbReference type="Pfam" id="PF08240">
    <property type="entry name" value="ADH_N"/>
    <property type="match status" value="1"/>
</dbReference>
<sequence length="360" mass="38540">MAIHMPPIGLPKSQRAIKVSVDGVATTSEGDLPQVGDEEVLVRVVCVALNPVDSKSVEMSPTHGATVGCDFAGEVVQMGKAVSTVTLGARVCGCVFGNNPMRPDNGAFAEYVAVPARLVLVVPPSMPYQSAATLGVGLATVGLALYQGMRLKCTPSAPAKKGFPVLVSGAGTATGALATQILTLSGLQPIVTSSPGSFDRLRRLGAVATFDYQSPTCGSDIREYTANELGCALDCHVDSGSMTICYNAIGSDGGRYVALNPFPLRVHRRRSVQPGWVFMFTQFDQTIPWKRPYYRDERPQDYRFATGWYEEMQELLEAGTLVPGPYIEQTGGLDAIVRGLEAMGRGEIRGRKWVYAIGKE</sequence>